<protein>
    <submittedName>
        <fullName evidence="1">(2Fe-2S) ferredoxin</fullName>
    </submittedName>
</protein>
<evidence type="ECO:0000313" key="2">
    <source>
        <dbReference type="Proteomes" id="UP001205843"/>
    </source>
</evidence>
<evidence type="ECO:0000313" key="1">
    <source>
        <dbReference type="EMBL" id="MCP1677209.1"/>
    </source>
</evidence>
<sequence length="113" mass="12631">MKVKPEMPRYRRHLLVCVGPRCEADGMTAEALLCLGRKLIAAGLTRNEDLRVRPSRVNCLGACYSGPIVCVQPDGVWYWDVTPENLDRIIEEHLIGDCPVDALVFHRNAVDDG</sequence>
<dbReference type="InterPro" id="IPR036249">
    <property type="entry name" value="Thioredoxin-like_sf"/>
</dbReference>
<proteinExistence type="predicted"/>
<dbReference type="AlphaFoldDB" id="A0AAE3KDU0"/>
<name>A0AAE3KDU0_9GAMM</name>
<dbReference type="EMBL" id="JALJXV010000017">
    <property type="protein sequence ID" value="MCP1677209.1"/>
    <property type="molecule type" value="Genomic_DNA"/>
</dbReference>
<accession>A0AAE3KDU0</accession>
<organism evidence="1 2">
    <name type="scientific">Natronocella acetinitrilica</name>
    <dbReference type="NCBI Taxonomy" id="414046"/>
    <lineage>
        <taxon>Bacteria</taxon>
        <taxon>Pseudomonadati</taxon>
        <taxon>Pseudomonadota</taxon>
        <taxon>Gammaproteobacteria</taxon>
        <taxon>Chromatiales</taxon>
        <taxon>Ectothiorhodospiraceae</taxon>
        <taxon>Natronocella</taxon>
    </lineage>
</organism>
<dbReference type="SUPFAM" id="SSF52833">
    <property type="entry name" value="Thioredoxin-like"/>
    <property type="match status" value="1"/>
</dbReference>
<dbReference type="Proteomes" id="UP001205843">
    <property type="component" value="Unassembled WGS sequence"/>
</dbReference>
<dbReference type="RefSeq" id="WP_366519143.1">
    <property type="nucleotide sequence ID" value="NZ_JALJXV010000017.1"/>
</dbReference>
<comment type="caution">
    <text evidence="1">The sequence shown here is derived from an EMBL/GenBank/DDBJ whole genome shotgun (WGS) entry which is preliminary data.</text>
</comment>
<dbReference type="CDD" id="cd02980">
    <property type="entry name" value="TRX_Fd_family"/>
    <property type="match status" value="1"/>
</dbReference>
<dbReference type="Gene3D" id="3.40.30.10">
    <property type="entry name" value="Glutaredoxin"/>
    <property type="match status" value="1"/>
</dbReference>
<keyword evidence="2" id="KW-1185">Reference proteome</keyword>
<reference evidence="1" key="1">
    <citation type="submission" date="2022-03" db="EMBL/GenBank/DDBJ databases">
        <title>Genomic Encyclopedia of Type Strains, Phase III (KMG-III): the genomes of soil and plant-associated and newly described type strains.</title>
        <authorList>
            <person name="Whitman W."/>
        </authorList>
    </citation>
    <scope>NUCLEOTIDE SEQUENCE</scope>
    <source>
        <strain evidence="1">ANL 6-2</strain>
    </source>
</reference>
<dbReference type="Pfam" id="PF01257">
    <property type="entry name" value="2Fe-2S_thioredx"/>
    <property type="match status" value="1"/>
</dbReference>
<gene>
    <name evidence="1" type="ORF">J2T57_004387</name>
</gene>